<keyword evidence="7 8" id="KW-0472">Membrane</keyword>
<dbReference type="Proteomes" id="UP001562065">
    <property type="component" value="Unassembled WGS sequence"/>
</dbReference>
<comment type="caution">
    <text evidence="10">The sequence shown here is derived from an EMBL/GenBank/DDBJ whole genome shotgun (WGS) entry which is preliminary data.</text>
</comment>
<name>A0ABV4AIM5_9GAMM</name>
<feature type="transmembrane region" description="Helical" evidence="9">
    <location>
        <begin position="69"/>
        <end position="90"/>
    </location>
</feature>
<keyword evidence="3 8" id="KW-1003">Cell membrane</keyword>
<evidence type="ECO:0000256" key="5">
    <source>
        <dbReference type="ARBA" id="ARBA00022960"/>
    </source>
</evidence>
<protein>
    <recommendedName>
        <fullName evidence="8">Rod shape-determining protein MreD</fullName>
    </recommendedName>
</protein>
<evidence type="ECO:0000256" key="3">
    <source>
        <dbReference type="ARBA" id="ARBA00022475"/>
    </source>
</evidence>
<gene>
    <name evidence="10" type="primary">mreD</name>
    <name evidence="10" type="ORF">AB5I84_11000</name>
</gene>
<dbReference type="NCBIfam" id="TIGR03426">
    <property type="entry name" value="shape_MreD"/>
    <property type="match status" value="1"/>
</dbReference>
<comment type="subcellular location">
    <subcellularLocation>
        <location evidence="8">Cell inner membrane</location>
    </subcellularLocation>
    <subcellularLocation>
        <location evidence="1">Cell membrane</location>
        <topology evidence="1">Multi-pass membrane protein</topology>
    </subcellularLocation>
</comment>
<dbReference type="InterPro" id="IPR007227">
    <property type="entry name" value="Cell_shape_determining_MreD"/>
</dbReference>
<keyword evidence="5 8" id="KW-0133">Cell shape</keyword>
<keyword evidence="8" id="KW-0997">Cell inner membrane</keyword>
<keyword evidence="6 9" id="KW-1133">Transmembrane helix</keyword>
<evidence type="ECO:0000313" key="10">
    <source>
        <dbReference type="EMBL" id="MEY1662676.1"/>
    </source>
</evidence>
<dbReference type="InterPro" id="IPR026034">
    <property type="entry name" value="MreD_proteobac"/>
</dbReference>
<feature type="transmembrane region" description="Helical" evidence="9">
    <location>
        <begin position="102"/>
        <end position="122"/>
    </location>
</feature>
<sequence>MMRPARHSGSIAIALTFLLAAVLELLPLPDWLALGRPEWMTLVLLYWVVALPHRVGVFVGFGVGLFQDVLLGTVLGQHAVALALVAYMVLALHKRLRVFPPLQQSVVIFLLVGLGSLISYMIQNAVGRVLLPPVWVLLPALISALIWRPVFALLRWVRHRFQVR</sequence>
<evidence type="ECO:0000256" key="1">
    <source>
        <dbReference type="ARBA" id="ARBA00004651"/>
    </source>
</evidence>
<feature type="transmembrane region" description="Helical" evidence="9">
    <location>
        <begin position="134"/>
        <end position="154"/>
    </location>
</feature>
<evidence type="ECO:0000256" key="8">
    <source>
        <dbReference type="PIRNR" id="PIRNR018472"/>
    </source>
</evidence>
<keyword evidence="4 9" id="KW-0812">Transmembrane</keyword>
<reference evidence="10 11" key="1">
    <citation type="submission" date="2024-07" db="EMBL/GenBank/DDBJ databases">
        <authorList>
            <person name="Ren Q."/>
        </authorList>
    </citation>
    <scope>NUCLEOTIDE SEQUENCE [LARGE SCALE GENOMIC DNA]</scope>
    <source>
        <strain evidence="10 11">REN37</strain>
    </source>
</reference>
<dbReference type="RefSeq" id="WP_369455906.1">
    <property type="nucleotide sequence ID" value="NZ_JBGCUO010000001.1"/>
</dbReference>
<accession>A0ABV4AIM5</accession>
<dbReference type="EMBL" id="JBGCUO010000001">
    <property type="protein sequence ID" value="MEY1662676.1"/>
    <property type="molecule type" value="Genomic_DNA"/>
</dbReference>
<evidence type="ECO:0000256" key="2">
    <source>
        <dbReference type="ARBA" id="ARBA00007776"/>
    </source>
</evidence>
<evidence type="ECO:0000256" key="6">
    <source>
        <dbReference type="ARBA" id="ARBA00022989"/>
    </source>
</evidence>
<dbReference type="PANTHER" id="PTHR37484">
    <property type="entry name" value="ROD SHAPE-DETERMINING PROTEIN MRED"/>
    <property type="match status" value="1"/>
</dbReference>
<dbReference type="PIRSF" id="PIRSF018472">
    <property type="entry name" value="MreD_proteobac"/>
    <property type="match status" value="1"/>
</dbReference>
<evidence type="ECO:0000256" key="4">
    <source>
        <dbReference type="ARBA" id="ARBA00022692"/>
    </source>
</evidence>
<organism evidence="10 11">
    <name type="scientific">Isoalcanivorax beigongshangi</name>
    <dbReference type="NCBI Taxonomy" id="3238810"/>
    <lineage>
        <taxon>Bacteria</taxon>
        <taxon>Pseudomonadati</taxon>
        <taxon>Pseudomonadota</taxon>
        <taxon>Gammaproteobacteria</taxon>
        <taxon>Oceanospirillales</taxon>
        <taxon>Alcanivoracaceae</taxon>
        <taxon>Isoalcanivorax</taxon>
    </lineage>
</organism>
<proteinExistence type="inferred from homology"/>
<comment type="similarity">
    <text evidence="2 8">Belongs to the MreD family.</text>
</comment>
<evidence type="ECO:0000256" key="9">
    <source>
        <dbReference type="SAM" id="Phobius"/>
    </source>
</evidence>
<evidence type="ECO:0000256" key="7">
    <source>
        <dbReference type="ARBA" id="ARBA00023136"/>
    </source>
</evidence>
<comment type="function">
    <text evidence="8">Involved in formation of the rod shape of the cell. May also contribute to regulation of formation of penicillin-binding proteins.</text>
</comment>
<dbReference type="PANTHER" id="PTHR37484:SF1">
    <property type="entry name" value="ROD SHAPE-DETERMINING PROTEIN MRED"/>
    <property type="match status" value="1"/>
</dbReference>
<dbReference type="Pfam" id="PF04093">
    <property type="entry name" value="MreD"/>
    <property type="match status" value="1"/>
</dbReference>
<keyword evidence="11" id="KW-1185">Reference proteome</keyword>
<evidence type="ECO:0000313" key="11">
    <source>
        <dbReference type="Proteomes" id="UP001562065"/>
    </source>
</evidence>